<dbReference type="AlphaFoldDB" id="A0AAD7D553"/>
<protein>
    <submittedName>
        <fullName evidence="1">Uncharacterized protein</fullName>
    </submittedName>
</protein>
<dbReference type="Proteomes" id="UP001221757">
    <property type="component" value="Unassembled WGS sequence"/>
</dbReference>
<organism evidence="1 2">
    <name type="scientific">Mycena rosella</name>
    <name type="common">Pink bonnet</name>
    <name type="synonym">Agaricus rosellus</name>
    <dbReference type="NCBI Taxonomy" id="1033263"/>
    <lineage>
        <taxon>Eukaryota</taxon>
        <taxon>Fungi</taxon>
        <taxon>Dikarya</taxon>
        <taxon>Basidiomycota</taxon>
        <taxon>Agaricomycotina</taxon>
        <taxon>Agaricomycetes</taxon>
        <taxon>Agaricomycetidae</taxon>
        <taxon>Agaricales</taxon>
        <taxon>Marasmiineae</taxon>
        <taxon>Mycenaceae</taxon>
        <taxon>Mycena</taxon>
    </lineage>
</organism>
<reference evidence="1" key="1">
    <citation type="submission" date="2023-03" db="EMBL/GenBank/DDBJ databases">
        <title>Massive genome expansion in bonnet fungi (Mycena s.s.) driven by repeated elements and novel gene families across ecological guilds.</title>
        <authorList>
            <consortium name="Lawrence Berkeley National Laboratory"/>
            <person name="Harder C.B."/>
            <person name="Miyauchi S."/>
            <person name="Viragh M."/>
            <person name="Kuo A."/>
            <person name="Thoen E."/>
            <person name="Andreopoulos B."/>
            <person name="Lu D."/>
            <person name="Skrede I."/>
            <person name="Drula E."/>
            <person name="Henrissat B."/>
            <person name="Morin E."/>
            <person name="Kohler A."/>
            <person name="Barry K."/>
            <person name="LaButti K."/>
            <person name="Morin E."/>
            <person name="Salamov A."/>
            <person name="Lipzen A."/>
            <person name="Mereny Z."/>
            <person name="Hegedus B."/>
            <person name="Baldrian P."/>
            <person name="Stursova M."/>
            <person name="Weitz H."/>
            <person name="Taylor A."/>
            <person name="Grigoriev I.V."/>
            <person name="Nagy L.G."/>
            <person name="Martin F."/>
            <person name="Kauserud H."/>
        </authorList>
    </citation>
    <scope>NUCLEOTIDE SEQUENCE</scope>
    <source>
        <strain evidence="1">CBHHK067</strain>
    </source>
</reference>
<name>A0AAD7D553_MYCRO</name>
<dbReference type="EMBL" id="JARKIE010000128">
    <property type="protein sequence ID" value="KAJ7679747.1"/>
    <property type="molecule type" value="Genomic_DNA"/>
</dbReference>
<evidence type="ECO:0000313" key="1">
    <source>
        <dbReference type="EMBL" id="KAJ7679747.1"/>
    </source>
</evidence>
<accession>A0AAD7D553</accession>
<sequence>MPRPLVLAGDSPCLLLVAFELPTLVSLRQTRLRLGLDAVFPSFFLRSWAHVAHILGPRQPQISWYCIAEVSCARAEAMHEVNKSPENQVSQP</sequence>
<comment type="caution">
    <text evidence="1">The sequence shown here is derived from an EMBL/GenBank/DDBJ whole genome shotgun (WGS) entry which is preliminary data.</text>
</comment>
<proteinExistence type="predicted"/>
<gene>
    <name evidence="1" type="ORF">B0H17DRAFT_1077610</name>
</gene>
<evidence type="ECO:0000313" key="2">
    <source>
        <dbReference type="Proteomes" id="UP001221757"/>
    </source>
</evidence>
<keyword evidence="2" id="KW-1185">Reference proteome</keyword>